<accession>A0ABP0JZI5</accession>
<reference evidence="1 2" key="1">
    <citation type="submission" date="2024-02" db="EMBL/GenBank/DDBJ databases">
        <authorList>
            <person name="Chen Y."/>
            <person name="Shah S."/>
            <person name="Dougan E. K."/>
            <person name="Thang M."/>
            <person name="Chan C."/>
        </authorList>
    </citation>
    <scope>NUCLEOTIDE SEQUENCE [LARGE SCALE GENOMIC DNA]</scope>
</reference>
<keyword evidence="2" id="KW-1185">Reference proteome</keyword>
<dbReference type="InterPro" id="IPR016024">
    <property type="entry name" value="ARM-type_fold"/>
</dbReference>
<dbReference type="SUPFAM" id="SSF48371">
    <property type="entry name" value="ARM repeat"/>
    <property type="match status" value="1"/>
</dbReference>
<evidence type="ECO:0000313" key="2">
    <source>
        <dbReference type="Proteomes" id="UP001642484"/>
    </source>
</evidence>
<gene>
    <name evidence="1" type="ORF">CCMP2556_LOCUS13732</name>
</gene>
<protein>
    <submittedName>
        <fullName evidence="1">Uncharacterized protein</fullName>
    </submittedName>
</protein>
<organism evidence="1 2">
    <name type="scientific">Durusdinium trenchii</name>
    <dbReference type="NCBI Taxonomy" id="1381693"/>
    <lineage>
        <taxon>Eukaryota</taxon>
        <taxon>Sar</taxon>
        <taxon>Alveolata</taxon>
        <taxon>Dinophyceae</taxon>
        <taxon>Suessiales</taxon>
        <taxon>Symbiodiniaceae</taxon>
        <taxon>Durusdinium</taxon>
    </lineage>
</organism>
<dbReference type="Gene3D" id="1.25.10.10">
    <property type="entry name" value="Leucine-rich Repeat Variant"/>
    <property type="match status" value="1"/>
</dbReference>
<sequence>MAHLQHHSPKVRRDALHGLLELCRNHPGVLNVNLAQILDSIALCATDGSPDVRAANRSFQGFLLEAMPGEALAAFGSKLALQVRGALSHVSGEVREDGLKLLELYLSRLGTKQVLSPSEASRLIGTLCKLHKHVELVLPCLLQLSSHTAPALAGSTPDLQVSLQDVLDGKLQQELCEDGRRLAELTGRDL</sequence>
<evidence type="ECO:0000313" key="1">
    <source>
        <dbReference type="EMBL" id="CAK9019610.1"/>
    </source>
</evidence>
<dbReference type="EMBL" id="CAXAMN010006892">
    <property type="protein sequence ID" value="CAK9019610.1"/>
    <property type="molecule type" value="Genomic_DNA"/>
</dbReference>
<dbReference type="Proteomes" id="UP001642484">
    <property type="component" value="Unassembled WGS sequence"/>
</dbReference>
<dbReference type="InterPro" id="IPR011989">
    <property type="entry name" value="ARM-like"/>
</dbReference>
<comment type="caution">
    <text evidence="1">The sequence shown here is derived from an EMBL/GenBank/DDBJ whole genome shotgun (WGS) entry which is preliminary data.</text>
</comment>
<proteinExistence type="predicted"/>
<name>A0ABP0JZI5_9DINO</name>